<protein>
    <submittedName>
        <fullName evidence="2">Uncharacterized protein</fullName>
    </submittedName>
</protein>
<name>A0ABM9E3M1_9HYPH</name>
<feature type="region of interest" description="Disordered" evidence="1">
    <location>
        <begin position="1"/>
        <end position="26"/>
    </location>
</feature>
<gene>
    <name evidence="2" type="ORF">MES5069_40035</name>
</gene>
<reference evidence="2 3" key="1">
    <citation type="submission" date="2022-03" db="EMBL/GenBank/DDBJ databases">
        <authorList>
            <person name="Brunel B."/>
        </authorList>
    </citation>
    <scope>NUCLEOTIDE SEQUENCE [LARGE SCALE GENOMIC DNA]</scope>
    <source>
        <strain evidence="2">STM5069sample</strain>
    </source>
</reference>
<evidence type="ECO:0000313" key="2">
    <source>
        <dbReference type="EMBL" id="CAH2403682.1"/>
    </source>
</evidence>
<keyword evidence="3" id="KW-1185">Reference proteome</keyword>
<organism evidence="2 3">
    <name type="scientific">Mesorhizobium escarrei</name>
    <dbReference type="NCBI Taxonomy" id="666018"/>
    <lineage>
        <taxon>Bacteria</taxon>
        <taxon>Pseudomonadati</taxon>
        <taxon>Pseudomonadota</taxon>
        <taxon>Alphaproteobacteria</taxon>
        <taxon>Hyphomicrobiales</taxon>
        <taxon>Phyllobacteriaceae</taxon>
        <taxon>Mesorhizobium</taxon>
    </lineage>
</organism>
<dbReference type="EMBL" id="CAKXZT010000135">
    <property type="protein sequence ID" value="CAH2403682.1"/>
    <property type="molecule type" value="Genomic_DNA"/>
</dbReference>
<accession>A0ABM9E3M1</accession>
<sequence>MEAQSFYSSDYLSRSHGIRTKGRASSLGAFSVAGPRRLCHPRWSKERSGAAQTLGSIP</sequence>
<dbReference type="Proteomes" id="UP001153050">
    <property type="component" value="Unassembled WGS sequence"/>
</dbReference>
<evidence type="ECO:0000256" key="1">
    <source>
        <dbReference type="SAM" id="MobiDB-lite"/>
    </source>
</evidence>
<proteinExistence type="predicted"/>
<feature type="compositionally biased region" description="Polar residues" evidence="1">
    <location>
        <begin position="1"/>
        <end position="12"/>
    </location>
</feature>
<comment type="caution">
    <text evidence="2">The sequence shown here is derived from an EMBL/GenBank/DDBJ whole genome shotgun (WGS) entry which is preliminary data.</text>
</comment>
<evidence type="ECO:0000313" key="3">
    <source>
        <dbReference type="Proteomes" id="UP001153050"/>
    </source>
</evidence>